<protein>
    <submittedName>
        <fullName evidence="2">Uncharacterized protein</fullName>
    </submittedName>
</protein>
<feature type="region of interest" description="Disordered" evidence="1">
    <location>
        <begin position="51"/>
        <end position="83"/>
    </location>
</feature>
<feature type="compositionally biased region" description="Low complexity" evidence="1">
    <location>
        <begin position="57"/>
        <end position="66"/>
    </location>
</feature>
<feature type="non-terminal residue" evidence="2">
    <location>
        <position position="1"/>
    </location>
</feature>
<name>A0A699IW63_TANCI</name>
<feature type="compositionally biased region" description="Basic residues" evidence="1">
    <location>
        <begin position="219"/>
        <end position="233"/>
    </location>
</feature>
<proteinExistence type="predicted"/>
<sequence>IHQRQSKETEEINVTHDKEVLEKGGSNEEPVNAARNSTVVHEVSTVNISTASRPKVKVSTVTPVTNPKDKGKGVPEEEPKPAKKLMKSDLDAAQLAMDKKVVKEYDEIQAIINEDSIVATWLQEEEREKFTVEERAKFLHDTIAAQKMNKKEVGEDTSMKEKVLKEPNSIRVEVKQAEVEKSTRKRPGTKLKMNARKKARKQTHNDSDDEHNFEEDTLKKRKRGPRIKRMSKTKKTDSDLEEEEDLKTFLKIVPYEKEIINYKVQ</sequence>
<evidence type="ECO:0000256" key="1">
    <source>
        <dbReference type="SAM" id="MobiDB-lite"/>
    </source>
</evidence>
<feature type="compositionally biased region" description="Basic and acidic residues" evidence="1">
    <location>
        <begin position="67"/>
        <end position="83"/>
    </location>
</feature>
<gene>
    <name evidence="2" type="ORF">Tci_562993</name>
</gene>
<feature type="region of interest" description="Disordered" evidence="1">
    <location>
        <begin position="1"/>
        <end position="34"/>
    </location>
</feature>
<accession>A0A699IW63</accession>
<feature type="region of interest" description="Disordered" evidence="1">
    <location>
        <begin position="174"/>
        <end position="244"/>
    </location>
</feature>
<organism evidence="2">
    <name type="scientific">Tanacetum cinerariifolium</name>
    <name type="common">Dalmatian daisy</name>
    <name type="synonym">Chrysanthemum cinerariifolium</name>
    <dbReference type="NCBI Taxonomy" id="118510"/>
    <lineage>
        <taxon>Eukaryota</taxon>
        <taxon>Viridiplantae</taxon>
        <taxon>Streptophyta</taxon>
        <taxon>Embryophyta</taxon>
        <taxon>Tracheophyta</taxon>
        <taxon>Spermatophyta</taxon>
        <taxon>Magnoliopsida</taxon>
        <taxon>eudicotyledons</taxon>
        <taxon>Gunneridae</taxon>
        <taxon>Pentapetalae</taxon>
        <taxon>asterids</taxon>
        <taxon>campanulids</taxon>
        <taxon>Asterales</taxon>
        <taxon>Asteraceae</taxon>
        <taxon>Asteroideae</taxon>
        <taxon>Anthemideae</taxon>
        <taxon>Anthemidinae</taxon>
        <taxon>Tanacetum</taxon>
    </lineage>
</organism>
<feature type="region of interest" description="Disordered" evidence="1">
    <location>
        <begin position="149"/>
        <end position="168"/>
    </location>
</feature>
<evidence type="ECO:0000313" key="2">
    <source>
        <dbReference type="EMBL" id="GEZ91020.1"/>
    </source>
</evidence>
<feature type="compositionally biased region" description="Basic and acidic residues" evidence="1">
    <location>
        <begin position="149"/>
        <end position="165"/>
    </location>
</feature>
<feature type="compositionally biased region" description="Basic and acidic residues" evidence="1">
    <location>
        <begin position="1"/>
        <end position="26"/>
    </location>
</feature>
<feature type="compositionally biased region" description="Basic residues" evidence="1">
    <location>
        <begin position="183"/>
        <end position="202"/>
    </location>
</feature>
<dbReference type="EMBL" id="BKCJ010340737">
    <property type="protein sequence ID" value="GEZ91020.1"/>
    <property type="molecule type" value="Genomic_DNA"/>
</dbReference>
<reference evidence="2" key="1">
    <citation type="journal article" date="2019" name="Sci. Rep.">
        <title>Draft genome of Tanacetum cinerariifolium, the natural source of mosquito coil.</title>
        <authorList>
            <person name="Yamashiro T."/>
            <person name="Shiraishi A."/>
            <person name="Satake H."/>
            <person name="Nakayama K."/>
        </authorList>
    </citation>
    <scope>NUCLEOTIDE SEQUENCE</scope>
</reference>
<comment type="caution">
    <text evidence="2">The sequence shown here is derived from an EMBL/GenBank/DDBJ whole genome shotgun (WGS) entry which is preliminary data.</text>
</comment>
<dbReference type="AlphaFoldDB" id="A0A699IW63"/>